<protein>
    <submittedName>
        <fullName evidence="1">Uncharacterized protein</fullName>
    </submittedName>
</protein>
<proteinExistence type="predicted"/>
<reference evidence="1" key="1">
    <citation type="submission" date="2020-02" db="EMBL/GenBank/DDBJ databases">
        <authorList>
            <person name="Meier V. D."/>
        </authorList>
    </citation>
    <scope>NUCLEOTIDE SEQUENCE</scope>
    <source>
        <strain evidence="1">AVDCRST_MAG77</strain>
    </source>
</reference>
<organism evidence="1">
    <name type="scientific">uncultured Chloroflexota bacterium</name>
    <dbReference type="NCBI Taxonomy" id="166587"/>
    <lineage>
        <taxon>Bacteria</taxon>
        <taxon>Bacillati</taxon>
        <taxon>Chloroflexota</taxon>
        <taxon>environmental samples</taxon>
    </lineage>
</organism>
<dbReference type="AlphaFoldDB" id="A0A6J4INW4"/>
<dbReference type="EMBL" id="CADCTC010000138">
    <property type="protein sequence ID" value="CAA9255445.1"/>
    <property type="molecule type" value="Genomic_DNA"/>
</dbReference>
<evidence type="ECO:0000313" key="1">
    <source>
        <dbReference type="EMBL" id="CAA9255445.1"/>
    </source>
</evidence>
<sequence>MDDKNLNTVQQYVGDMLALESHIEEALGGQLKEVRDDARFCCGRVGTYSQLRQS</sequence>
<accession>A0A6J4INW4</accession>
<name>A0A6J4INW4_9CHLR</name>
<gene>
    <name evidence="1" type="ORF">AVDCRST_MAG77-2306</name>
</gene>